<gene>
    <name evidence="1" type="ORF">F6W96_26770</name>
</gene>
<evidence type="ECO:0000313" key="1">
    <source>
        <dbReference type="EMBL" id="QIS21404.1"/>
    </source>
</evidence>
<name>A0A6G9Z7I1_9NOCA</name>
<reference evidence="1 2" key="1">
    <citation type="journal article" date="2019" name="ACS Chem. Biol.">
        <title>Identification and Mobilization of a Cryptic Antibiotic Biosynthesis Gene Locus from a Human-Pathogenic Nocardia Isolate.</title>
        <authorList>
            <person name="Herisse M."/>
            <person name="Ishida K."/>
            <person name="Porter J.L."/>
            <person name="Howden B."/>
            <person name="Hertweck C."/>
            <person name="Stinear T.P."/>
            <person name="Pidot S.J."/>
        </authorList>
    </citation>
    <scope>NUCLEOTIDE SEQUENCE [LARGE SCALE GENOMIC DNA]</scope>
    <source>
        <strain evidence="1 2">AUSMDU00012715</strain>
    </source>
</reference>
<evidence type="ECO:0000313" key="2">
    <source>
        <dbReference type="Proteomes" id="UP000500953"/>
    </source>
</evidence>
<proteinExistence type="predicted"/>
<accession>A0A6G9Z7I1</accession>
<sequence>MTDTTVDIWIPDGYLEMPLTDIDQRIAVVQALVGELPSSGRTRMAQSLLPAIAALFTALAERDTRYCGIGQHRSSTGILVSSCLTVCVYQTDQSTLNPRLAIKDLVESRNESGDVWASEPIDIDGRPMMFSERTIELPTPDIPELHYTGSTAETYQLEAVVPAEDGTALAAIELSTVSIAHGTEFRRMIFDMARSIAFRPSMNSSSASLSLKI</sequence>
<dbReference type="Proteomes" id="UP000500953">
    <property type="component" value="Chromosome"/>
</dbReference>
<protein>
    <submittedName>
        <fullName evidence="1">Uncharacterized protein</fullName>
    </submittedName>
</protein>
<dbReference type="AlphaFoldDB" id="A0A6G9Z7I1"/>
<dbReference type="EMBL" id="CP046173">
    <property type="protein sequence ID" value="QIS21404.1"/>
    <property type="molecule type" value="Genomic_DNA"/>
</dbReference>
<dbReference type="RefSeq" id="WP_167488696.1">
    <property type="nucleotide sequence ID" value="NZ_CP046173.1"/>
</dbReference>
<organism evidence="1 2">
    <name type="scientific">Nocardia terpenica</name>
    <dbReference type="NCBI Taxonomy" id="455432"/>
    <lineage>
        <taxon>Bacteria</taxon>
        <taxon>Bacillati</taxon>
        <taxon>Actinomycetota</taxon>
        <taxon>Actinomycetes</taxon>
        <taxon>Mycobacteriales</taxon>
        <taxon>Nocardiaceae</taxon>
        <taxon>Nocardia</taxon>
    </lineage>
</organism>